<dbReference type="PROSITE" id="PS51257">
    <property type="entry name" value="PROKAR_LIPOPROTEIN"/>
    <property type="match status" value="1"/>
</dbReference>
<dbReference type="RefSeq" id="WP_190717563.1">
    <property type="nucleotide sequence ID" value="NZ_JACJST010000021.1"/>
</dbReference>
<evidence type="ECO:0000259" key="1">
    <source>
        <dbReference type="PROSITE" id="PS51186"/>
    </source>
</evidence>
<dbReference type="CDD" id="cd04301">
    <property type="entry name" value="NAT_SF"/>
    <property type="match status" value="1"/>
</dbReference>
<comment type="caution">
    <text evidence="2">The sequence shown here is derived from an EMBL/GenBank/DDBJ whole genome shotgun (WGS) entry which is preliminary data.</text>
</comment>
<dbReference type="InterPro" id="IPR000182">
    <property type="entry name" value="GNAT_dom"/>
</dbReference>
<sequence length="195" mass="22305">MVSHNKQLSIRQVNIDEIPLLHQILIACGLNLKERFGLSHWMPPNYPLEEMLKDAIEQDIYAVTIGKNLVGTFTLEMMTTVPLSYMRYGNIIWQIPEDVPAVYVHKLAILPTWQGKGLGTWCMQTIEKLTIKQGYYAVRLDGVKTHPKLLFFYQNQGYQQVGELIYNSDIWVDAIVFEKVLKFSSPGIAFGNSLV</sequence>
<dbReference type="InterPro" id="IPR016181">
    <property type="entry name" value="Acyl_CoA_acyltransferase"/>
</dbReference>
<dbReference type="EMBL" id="JACJST010000021">
    <property type="protein sequence ID" value="MBD2570118.1"/>
    <property type="molecule type" value="Genomic_DNA"/>
</dbReference>
<protein>
    <submittedName>
        <fullName evidence="2">GNAT family N-acetyltransferase</fullName>
    </submittedName>
</protein>
<dbReference type="PROSITE" id="PS51186">
    <property type="entry name" value="GNAT"/>
    <property type="match status" value="1"/>
</dbReference>
<dbReference type="Gene3D" id="3.40.630.30">
    <property type="match status" value="1"/>
</dbReference>
<organism evidence="2 3">
    <name type="scientific">Anabaena lutea FACHB-196</name>
    <dbReference type="NCBI Taxonomy" id="2692881"/>
    <lineage>
        <taxon>Bacteria</taxon>
        <taxon>Bacillati</taxon>
        <taxon>Cyanobacteriota</taxon>
        <taxon>Cyanophyceae</taxon>
        <taxon>Nostocales</taxon>
        <taxon>Nostocaceae</taxon>
        <taxon>Anabaena</taxon>
    </lineage>
</organism>
<accession>A0ABR8FJ25</accession>
<evidence type="ECO:0000313" key="2">
    <source>
        <dbReference type="EMBL" id="MBD2570118.1"/>
    </source>
</evidence>
<gene>
    <name evidence="2" type="ORF">H6G59_19895</name>
</gene>
<dbReference type="Pfam" id="PF00583">
    <property type="entry name" value="Acetyltransf_1"/>
    <property type="match status" value="1"/>
</dbReference>
<name>A0ABR8FJ25_9NOST</name>
<evidence type="ECO:0000313" key="3">
    <source>
        <dbReference type="Proteomes" id="UP000640531"/>
    </source>
</evidence>
<reference evidence="2 3" key="1">
    <citation type="journal article" date="2020" name="ISME J.">
        <title>Comparative genomics reveals insights into cyanobacterial evolution and habitat adaptation.</title>
        <authorList>
            <person name="Chen M.Y."/>
            <person name="Teng W.K."/>
            <person name="Zhao L."/>
            <person name="Hu C.X."/>
            <person name="Zhou Y.K."/>
            <person name="Han B.P."/>
            <person name="Song L.R."/>
            <person name="Shu W.S."/>
        </authorList>
    </citation>
    <scope>NUCLEOTIDE SEQUENCE [LARGE SCALE GENOMIC DNA]</scope>
    <source>
        <strain evidence="2 3">FACHB-196</strain>
    </source>
</reference>
<feature type="domain" description="N-acetyltransferase" evidence="1">
    <location>
        <begin position="8"/>
        <end position="182"/>
    </location>
</feature>
<proteinExistence type="predicted"/>
<keyword evidence="3" id="KW-1185">Reference proteome</keyword>
<dbReference type="SUPFAM" id="SSF55729">
    <property type="entry name" value="Acyl-CoA N-acyltransferases (Nat)"/>
    <property type="match status" value="1"/>
</dbReference>
<dbReference type="Proteomes" id="UP000640531">
    <property type="component" value="Unassembled WGS sequence"/>
</dbReference>